<accession>A0ABM0Q5T9</accession>
<evidence type="ECO:0000313" key="3">
    <source>
        <dbReference type="RefSeq" id="XP_008563730.1"/>
    </source>
</evidence>
<feature type="domain" description="Brinker DNA-binding" evidence="1">
    <location>
        <begin position="24"/>
        <end position="76"/>
    </location>
</feature>
<proteinExistence type="predicted"/>
<organism evidence="2 3">
    <name type="scientific">Galeopterus variegatus</name>
    <name type="common">Malayan flying lemur</name>
    <name type="synonym">Cynocephalus variegatus</name>
    <dbReference type="NCBI Taxonomy" id="482537"/>
    <lineage>
        <taxon>Eukaryota</taxon>
        <taxon>Metazoa</taxon>
        <taxon>Chordata</taxon>
        <taxon>Craniata</taxon>
        <taxon>Vertebrata</taxon>
        <taxon>Euteleostomi</taxon>
        <taxon>Mammalia</taxon>
        <taxon>Eutheria</taxon>
        <taxon>Euarchontoglires</taxon>
        <taxon>Dermoptera</taxon>
        <taxon>Cynocephalidae</taxon>
        <taxon>Galeopterus</taxon>
    </lineage>
</organism>
<dbReference type="Gene3D" id="1.10.10.60">
    <property type="entry name" value="Homeodomain-like"/>
    <property type="match status" value="1"/>
</dbReference>
<sequence length="81" mass="9221">MAMGFSGCDLSADDIAGKFQFSRGMRHSYDAGFKLMVVEYAESTNNCQAAKQFGVLEKNVRDWRKVKPQLQNAHAMRRAFR</sequence>
<protein>
    <submittedName>
        <fullName evidence="3">Pogo transposable element with KRAB domain</fullName>
    </submittedName>
</protein>
<reference evidence="3" key="1">
    <citation type="submission" date="2025-08" db="UniProtKB">
        <authorList>
            <consortium name="RefSeq"/>
        </authorList>
    </citation>
    <scope>IDENTIFICATION</scope>
</reference>
<name>A0ABM0Q5T9_GALVR</name>
<gene>
    <name evidence="3" type="primary">POGK</name>
</gene>
<keyword evidence="2" id="KW-1185">Reference proteome</keyword>
<dbReference type="RefSeq" id="XP_008563730.1">
    <property type="nucleotide sequence ID" value="XM_008565508.1"/>
</dbReference>
<dbReference type="InterPro" id="IPR018586">
    <property type="entry name" value="Brinker_DNA-bd"/>
</dbReference>
<evidence type="ECO:0000313" key="2">
    <source>
        <dbReference type="Proteomes" id="UP000694923"/>
    </source>
</evidence>
<feature type="non-terminal residue" evidence="3">
    <location>
        <position position="81"/>
    </location>
</feature>
<dbReference type="Proteomes" id="UP000694923">
    <property type="component" value="Unplaced"/>
</dbReference>
<dbReference type="Pfam" id="PF09607">
    <property type="entry name" value="BrkDBD"/>
    <property type="match status" value="1"/>
</dbReference>
<evidence type="ECO:0000259" key="1">
    <source>
        <dbReference type="Pfam" id="PF09607"/>
    </source>
</evidence>
<dbReference type="GeneID" id="103584554"/>